<accession>A0A6M3XRQ2</accession>
<name>A0A6M3XRQ2_9ZZZZ</name>
<evidence type="ECO:0000313" key="3">
    <source>
        <dbReference type="EMBL" id="QJH99423.1"/>
    </source>
</evidence>
<evidence type="ECO:0000313" key="2">
    <source>
        <dbReference type="EMBL" id="QJA83978.1"/>
    </source>
</evidence>
<evidence type="ECO:0000313" key="1">
    <source>
        <dbReference type="EMBL" id="QJA65278.1"/>
    </source>
</evidence>
<reference evidence="3" key="1">
    <citation type="submission" date="2020-03" db="EMBL/GenBank/DDBJ databases">
        <title>The deep terrestrial virosphere.</title>
        <authorList>
            <person name="Holmfeldt K."/>
            <person name="Nilsson E."/>
            <person name="Simone D."/>
            <person name="Lopez-Fernandez M."/>
            <person name="Wu X."/>
            <person name="de Brujin I."/>
            <person name="Lundin D."/>
            <person name="Andersson A."/>
            <person name="Bertilsson S."/>
            <person name="Dopson M."/>
        </authorList>
    </citation>
    <scope>NUCLEOTIDE SEQUENCE</scope>
    <source>
        <strain evidence="2">MM415A00243</strain>
        <strain evidence="1">MM415B00422</strain>
        <strain evidence="3">TM448B01581</strain>
    </source>
</reference>
<sequence length="94" mass="10215">MNPHQESPIQRDGFFSLQPGSVLLVEPLGWPCSYEECPPGLFIFRDTLCLMSEYGGDSYLASSGEAFWGGVSGKEARDALVVQPCVAKWGEANS</sequence>
<protein>
    <submittedName>
        <fullName evidence="3">Uncharacterized protein</fullName>
    </submittedName>
</protein>
<proteinExistence type="predicted"/>
<dbReference type="AlphaFoldDB" id="A0A6M3XRQ2"/>
<dbReference type="EMBL" id="MT144787">
    <property type="protein sequence ID" value="QJH99423.1"/>
    <property type="molecule type" value="Genomic_DNA"/>
</dbReference>
<dbReference type="EMBL" id="MT141535">
    <property type="protein sequence ID" value="QJA65278.1"/>
    <property type="molecule type" value="Genomic_DNA"/>
</dbReference>
<organism evidence="3">
    <name type="scientific">viral metagenome</name>
    <dbReference type="NCBI Taxonomy" id="1070528"/>
    <lineage>
        <taxon>unclassified sequences</taxon>
        <taxon>metagenomes</taxon>
        <taxon>organismal metagenomes</taxon>
    </lineage>
</organism>
<dbReference type="EMBL" id="MT142521">
    <property type="protein sequence ID" value="QJA83978.1"/>
    <property type="molecule type" value="Genomic_DNA"/>
</dbReference>
<gene>
    <name evidence="2" type="ORF">MM415A00243_0040</name>
    <name evidence="1" type="ORF">MM415B00422_0040</name>
    <name evidence="3" type="ORF">TM448B01581_0018</name>
</gene>